<keyword evidence="4 6" id="KW-0472">Membrane</keyword>
<name>A0A166XYS1_9PEZI</name>
<evidence type="ECO:0000313" key="8">
    <source>
        <dbReference type="EMBL" id="KZL77094.1"/>
    </source>
</evidence>
<comment type="caution">
    <text evidence="8">The sequence shown here is derived from an EMBL/GenBank/DDBJ whole genome shotgun (WGS) entry which is preliminary data.</text>
</comment>
<comment type="subcellular location">
    <subcellularLocation>
        <location evidence="1">Membrane</location>
        <topology evidence="1">Multi-pass membrane protein</topology>
    </subcellularLocation>
</comment>
<evidence type="ECO:0000313" key="9">
    <source>
        <dbReference type="Proteomes" id="UP000076552"/>
    </source>
</evidence>
<comment type="similarity">
    <text evidence="5">Belongs to the SAT4 family.</text>
</comment>
<dbReference type="Proteomes" id="UP000076552">
    <property type="component" value="Unassembled WGS sequence"/>
</dbReference>
<dbReference type="Pfam" id="PF20684">
    <property type="entry name" value="Fung_rhodopsin"/>
    <property type="match status" value="1"/>
</dbReference>
<dbReference type="STRING" id="708197.A0A166XYS1"/>
<feature type="transmembrane region" description="Helical" evidence="6">
    <location>
        <begin position="140"/>
        <end position="157"/>
    </location>
</feature>
<feature type="non-terminal residue" evidence="8">
    <location>
        <position position="1"/>
    </location>
</feature>
<evidence type="ECO:0000256" key="3">
    <source>
        <dbReference type="ARBA" id="ARBA00022989"/>
    </source>
</evidence>
<evidence type="ECO:0000256" key="4">
    <source>
        <dbReference type="ARBA" id="ARBA00023136"/>
    </source>
</evidence>
<sequence>LADCMCNNVSVQVVMSACVQTSCEFSEQSPKDLQDILDCRTSYRSNNSRYQMYSKTLHCTFAVVGRLGRFGRNVLASGFTTGTLIQGMGTRFYRFEAVFQSFNQLICNNRAQIFYAMQILYVFVIRIGIIFLIFHFLQTIVFLFLIIFQCIPIQAIWDKELQGHCLNISSVGYGGAALSILNDIILIIIPIPELMKLQLGQMRRIEVAFMFGMGSFACVASMIRLRYLVSFANTYDATWEYYDVSLWSGIEVNMAIICGSLPALRPLLKKVLGSLNVRGRNTE</sequence>
<feature type="transmembrane region" description="Helical" evidence="6">
    <location>
        <begin position="177"/>
        <end position="195"/>
    </location>
</feature>
<gene>
    <name evidence="8" type="ORF">CT0861_10242</name>
</gene>
<dbReference type="PANTHER" id="PTHR33048:SF131">
    <property type="entry name" value="INTEGRAL MEMBRANE PROTEIN"/>
    <property type="match status" value="1"/>
</dbReference>
<evidence type="ECO:0000256" key="1">
    <source>
        <dbReference type="ARBA" id="ARBA00004141"/>
    </source>
</evidence>
<dbReference type="InterPro" id="IPR049326">
    <property type="entry name" value="Rhodopsin_dom_fungi"/>
</dbReference>
<feature type="domain" description="Rhodopsin" evidence="7">
    <location>
        <begin position="127"/>
        <end position="270"/>
    </location>
</feature>
<dbReference type="GO" id="GO:0016020">
    <property type="term" value="C:membrane"/>
    <property type="evidence" value="ECO:0007669"/>
    <property type="project" value="UniProtKB-SubCell"/>
</dbReference>
<evidence type="ECO:0000256" key="2">
    <source>
        <dbReference type="ARBA" id="ARBA00022692"/>
    </source>
</evidence>
<keyword evidence="9" id="KW-1185">Reference proteome</keyword>
<reference evidence="8 9" key="1">
    <citation type="submission" date="2015-06" db="EMBL/GenBank/DDBJ databases">
        <title>Survival trade-offs in plant roots during colonization by closely related pathogenic and mutualistic fungi.</title>
        <authorList>
            <person name="Hacquard S."/>
            <person name="Kracher B."/>
            <person name="Hiruma K."/>
            <person name="Weinman A."/>
            <person name="Muench P."/>
            <person name="Garrido Oter R."/>
            <person name="Ver Loren van Themaat E."/>
            <person name="Dallerey J.-F."/>
            <person name="Damm U."/>
            <person name="Henrissat B."/>
            <person name="Lespinet O."/>
            <person name="Thon M."/>
            <person name="Kemen E."/>
            <person name="McHardy A.C."/>
            <person name="Schulze-Lefert P."/>
            <person name="O'Connell R.J."/>
        </authorList>
    </citation>
    <scope>NUCLEOTIDE SEQUENCE [LARGE SCALE GENOMIC DNA]</scope>
    <source>
        <strain evidence="8 9">0861</strain>
    </source>
</reference>
<keyword evidence="2 6" id="KW-0812">Transmembrane</keyword>
<dbReference type="PANTHER" id="PTHR33048">
    <property type="entry name" value="PTH11-LIKE INTEGRAL MEMBRANE PROTEIN (AFU_ORTHOLOGUE AFUA_5G11245)"/>
    <property type="match status" value="1"/>
</dbReference>
<keyword evidence="3 6" id="KW-1133">Transmembrane helix</keyword>
<evidence type="ECO:0000256" key="5">
    <source>
        <dbReference type="ARBA" id="ARBA00038359"/>
    </source>
</evidence>
<feature type="transmembrane region" description="Helical" evidence="6">
    <location>
        <begin position="207"/>
        <end position="225"/>
    </location>
</feature>
<evidence type="ECO:0000256" key="6">
    <source>
        <dbReference type="SAM" id="Phobius"/>
    </source>
</evidence>
<protein>
    <submittedName>
        <fullName evidence="8">Integral membrane protein</fullName>
    </submittedName>
</protein>
<evidence type="ECO:0000259" key="7">
    <source>
        <dbReference type="Pfam" id="PF20684"/>
    </source>
</evidence>
<dbReference type="AlphaFoldDB" id="A0A166XYS1"/>
<dbReference type="InterPro" id="IPR052337">
    <property type="entry name" value="SAT4-like"/>
</dbReference>
<proteinExistence type="inferred from homology"/>
<accession>A0A166XYS1</accession>
<dbReference type="EMBL" id="LFIV01000010">
    <property type="protein sequence ID" value="KZL77094.1"/>
    <property type="molecule type" value="Genomic_DNA"/>
</dbReference>
<feature type="transmembrane region" description="Helical" evidence="6">
    <location>
        <begin position="113"/>
        <end position="133"/>
    </location>
</feature>
<organism evidence="8 9">
    <name type="scientific">Colletotrichum tofieldiae</name>
    <dbReference type="NCBI Taxonomy" id="708197"/>
    <lineage>
        <taxon>Eukaryota</taxon>
        <taxon>Fungi</taxon>
        <taxon>Dikarya</taxon>
        <taxon>Ascomycota</taxon>
        <taxon>Pezizomycotina</taxon>
        <taxon>Sordariomycetes</taxon>
        <taxon>Hypocreomycetidae</taxon>
        <taxon>Glomerellales</taxon>
        <taxon>Glomerellaceae</taxon>
        <taxon>Colletotrichum</taxon>
        <taxon>Colletotrichum spaethianum species complex</taxon>
    </lineage>
</organism>